<proteinExistence type="predicted"/>
<dbReference type="Proteomes" id="UP001595799">
    <property type="component" value="Unassembled WGS sequence"/>
</dbReference>
<feature type="transmembrane region" description="Helical" evidence="1">
    <location>
        <begin position="29"/>
        <end position="46"/>
    </location>
</feature>
<keyword evidence="1" id="KW-0812">Transmembrane</keyword>
<dbReference type="EMBL" id="JBHSCW010000003">
    <property type="protein sequence ID" value="MFC4351686.1"/>
    <property type="molecule type" value="Genomic_DNA"/>
</dbReference>
<keyword evidence="1" id="KW-1133">Transmembrane helix</keyword>
<evidence type="ECO:0000313" key="2">
    <source>
        <dbReference type="EMBL" id="MFC4351686.1"/>
    </source>
</evidence>
<gene>
    <name evidence="2" type="ORF">ACFOW6_09055</name>
</gene>
<accession>A0ABV8ULH5</accession>
<keyword evidence="3" id="KW-1185">Reference proteome</keyword>
<name>A0ABV8ULH5_9PROT</name>
<sequence>METLRSDDTPDWPHPEGKRWGVVKDEGEWLVYAGWLAAVVSPVGVVKRRTAERVQLV</sequence>
<keyword evidence="1" id="KW-0472">Membrane</keyword>
<evidence type="ECO:0000313" key="3">
    <source>
        <dbReference type="Proteomes" id="UP001595799"/>
    </source>
</evidence>
<organism evidence="2 3">
    <name type="scientific">Fodinicurvata halophila</name>
    <dbReference type="NCBI Taxonomy" id="1419723"/>
    <lineage>
        <taxon>Bacteria</taxon>
        <taxon>Pseudomonadati</taxon>
        <taxon>Pseudomonadota</taxon>
        <taxon>Alphaproteobacteria</taxon>
        <taxon>Rhodospirillales</taxon>
        <taxon>Rhodovibrionaceae</taxon>
        <taxon>Fodinicurvata</taxon>
    </lineage>
</organism>
<reference evidence="3" key="1">
    <citation type="journal article" date="2019" name="Int. J. Syst. Evol. Microbiol.">
        <title>The Global Catalogue of Microorganisms (GCM) 10K type strain sequencing project: providing services to taxonomists for standard genome sequencing and annotation.</title>
        <authorList>
            <consortium name="The Broad Institute Genomics Platform"/>
            <consortium name="The Broad Institute Genome Sequencing Center for Infectious Disease"/>
            <person name="Wu L."/>
            <person name="Ma J."/>
        </authorList>
    </citation>
    <scope>NUCLEOTIDE SEQUENCE [LARGE SCALE GENOMIC DNA]</scope>
    <source>
        <strain evidence="3">CECT 8472</strain>
    </source>
</reference>
<evidence type="ECO:0000256" key="1">
    <source>
        <dbReference type="SAM" id="Phobius"/>
    </source>
</evidence>
<protein>
    <submittedName>
        <fullName evidence="2">Uncharacterized protein</fullName>
    </submittedName>
</protein>
<comment type="caution">
    <text evidence="2">The sequence shown here is derived from an EMBL/GenBank/DDBJ whole genome shotgun (WGS) entry which is preliminary data.</text>
</comment>
<dbReference type="RefSeq" id="WP_382422011.1">
    <property type="nucleotide sequence ID" value="NZ_JBHSCW010000003.1"/>
</dbReference>